<evidence type="ECO:0000256" key="1">
    <source>
        <dbReference type="ARBA" id="ARBA00004141"/>
    </source>
</evidence>
<comment type="subcellular location">
    <subcellularLocation>
        <location evidence="1">Membrane</location>
        <topology evidence="1">Multi-pass membrane protein</topology>
    </subcellularLocation>
</comment>
<dbReference type="InterPro" id="IPR007269">
    <property type="entry name" value="ICMT_MeTrfase"/>
</dbReference>
<keyword evidence="6" id="KW-0808">Transferase</keyword>
<evidence type="ECO:0000256" key="2">
    <source>
        <dbReference type="ARBA" id="ARBA00022692"/>
    </source>
</evidence>
<comment type="caution">
    <text evidence="6">The sequence shown here is derived from an EMBL/GenBank/DDBJ whole genome shotgun (WGS) entry which is preliminary data.</text>
</comment>
<dbReference type="Proteomes" id="UP001223586">
    <property type="component" value="Unassembled WGS sequence"/>
</dbReference>
<keyword evidence="4 5" id="KW-0472">Membrane</keyword>
<dbReference type="EMBL" id="JAUSTT010000010">
    <property type="protein sequence ID" value="MDQ0176142.1"/>
    <property type="molecule type" value="Genomic_DNA"/>
</dbReference>
<evidence type="ECO:0000256" key="3">
    <source>
        <dbReference type="ARBA" id="ARBA00022989"/>
    </source>
</evidence>
<dbReference type="PANTHER" id="PTHR43847">
    <property type="entry name" value="BLL3993 PROTEIN"/>
    <property type="match status" value="1"/>
</dbReference>
<feature type="transmembrane region" description="Helical" evidence="5">
    <location>
        <begin position="122"/>
        <end position="148"/>
    </location>
</feature>
<dbReference type="GO" id="GO:0032259">
    <property type="term" value="P:methylation"/>
    <property type="evidence" value="ECO:0007669"/>
    <property type="project" value="UniProtKB-KW"/>
</dbReference>
<dbReference type="GO" id="GO:0008168">
    <property type="term" value="F:methyltransferase activity"/>
    <property type="evidence" value="ECO:0007669"/>
    <property type="project" value="UniProtKB-KW"/>
</dbReference>
<proteinExistence type="predicted"/>
<dbReference type="Pfam" id="PF04140">
    <property type="entry name" value="ICMT"/>
    <property type="match status" value="1"/>
</dbReference>
<dbReference type="InterPro" id="IPR052527">
    <property type="entry name" value="Metal_cation-efflux_comp"/>
</dbReference>
<reference evidence="6 7" key="1">
    <citation type="submission" date="2023-07" db="EMBL/GenBank/DDBJ databases">
        <title>Genomic Encyclopedia of Type Strains, Phase IV (KMG-IV): sequencing the most valuable type-strain genomes for metagenomic binning, comparative biology and taxonomic classification.</title>
        <authorList>
            <person name="Goeker M."/>
        </authorList>
    </citation>
    <scope>NUCLEOTIDE SEQUENCE [LARGE SCALE GENOMIC DNA]</scope>
    <source>
        <strain evidence="6 7">DSM 23837</strain>
    </source>
</reference>
<name>A0ABT9WSD7_9BACI</name>
<keyword evidence="6" id="KW-0489">Methyltransferase</keyword>
<feature type="transmembrane region" description="Helical" evidence="5">
    <location>
        <begin position="41"/>
        <end position="63"/>
    </location>
</feature>
<keyword evidence="2 5" id="KW-0812">Transmembrane</keyword>
<accession>A0ABT9WSD7</accession>
<evidence type="ECO:0000256" key="5">
    <source>
        <dbReference type="SAM" id="Phobius"/>
    </source>
</evidence>
<gene>
    <name evidence="6" type="ORF">J2S08_001978</name>
</gene>
<keyword evidence="7" id="KW-1185">Reference proteome</keyword>
<dbReference type="Gene3D" id="1.20.120.1630">
    <property type="match status" value="1"/>
</dbReference>
<keyword evidence="3 5" id="KW-1133">Transmembrane helix</keyword>
<dbReference type="RefSeq" id="WP_307229060.1">
    <property type="nucleotide sequence ID" value="NZ_JAUSTT010000010.1"/>
</dbReference>
<dbReference type="PANTHER" id="PTHR43847:SF1">
    <property type="entry name" value="BLL3993 PROTEIN"/>
    <property type="match status" value="1"/>
</dbReference>
<evidence type="ECO:0000313" key="6">
    <source>
        <dbReference type="EMBL" id="MDQ0176142.1"/>
    </source>
</evidence>
<feature type="transmembrane region" description="Helical" evidence="5">
    <location>
        <begin position="70"/>
        <end position="90"/>
    </location>
</feature>
<evidence type="ECO:0000256" key="4">
    <source>
        <dbReference type="ARBA" id="ARBA00023136"/>
    </source>
</evidence>
<organism evidence="6 7">
    <name type="scientific">Bacillus chungangensis</name>
    <dbReference type="NCBI Taxonomy" id="587633"/>
    <lineage>
        <taxon>Bacteria</taxon>
        <taxon>Bacillati</taxon>
        <taxon>Bacillota</taxon>
        <taxon>Bacilli</taxon>
        <taxon>Bacillales</taxon>
        <taxon>Bacillaceae</taxon>
        <taxon>Bacillus</taxon>
    </lineage>
</organism>
<protein>
    <submittedName>
        <fullName evidence="6">Methyltransferase</fullName>
    </submittedName>
</protein>
<sequence length="175" mass="20885">MTFFYLFLCLIVAQRLTELWIARRNEQWMKEKGAREFGQSHYPLMILVHCSFFIFLVLEVLLLNKQLTGLSYIFFTLFLMAQLVRIWIIATLGKYWNTKIIVLPNTSLVAKGPYKYMKHPNYLIVTIEFILIPLMFHAYYTLILFSLLNMVILRVRIPLEEKVLREWTNQEDGII</sequence>
<evidence type="ECO:0000313" key="7">
    <source>
        <dbReference type="Proteomes" id="UP001223586"/>
    </source>
</evidence>